<feature type="region of interest" description="Disordered" evidence="1">
    <location>
        <begin position="645"/>
        <end position="674"/>
    </location>
</feature>
<dbReference type="InterPro" id="IPR000719">
    <property type="entry name" value="Prot_kinase_dom"/>
</dbReference>
<protein>
    <submittedName>
        <fullName evidence="3">Kinase-like domain-containing protein</fullName>
    </submittedName>
</protein>
<sequence>MMWLFGRRRRQGPREPPVVRPDPEKELKNLRRRLQRSFVKSGLYSDKKFLPVTEIDKLVNTEIIRSVLPEKASTDVVEFVCGQGKTLFLILVVGNEASPKDLLAIMKSCRKHSMTDEHLPVDPIPCVGGSSPCHQRPLHHSAWDVFHDEIWADISFRFYPDQAMFAAPVIRKDEFIYHLKEGCVLPIIRKGQERDGHFSTVYEADIHPAHHTDDRYSGKPLKVALKRLKPLTSEPGYNVETAWNHEASALEEINRLHHRHLIRPIAALRCGSEHYIMFEWADGGSLRELWESQGPEPKDLDPNRIMPVIEEILGIVGALSTLHGTNNRTKTGNVIQRAANLASIAAGERLAVPVPSAKPRQGTAKDYNHHTASNPSSISPKNTPEIHVRFVGPSDDEMSFRSEDPNRSYVSEESDASSDEHWRHGDLKPDNILQFRQAQTGSSRWLGTLKIADLGLAKQHVFATARRNDMTNQKYTTSHYEAPEAVANLDLPRSRRFDIWSMGCVILEFVIVILYGNNGLELFYEQQKVRKNPTTDTLYFAVDRNVAQVSDIANHWMSEILTKDPECNRASASALADLVRLVRDRLLVVELPNENMTTQQISRCRADAGELKQKLEAIWKKARDDETQRGNYLCLGRDRAKIAPPTPLQGIMSKRAATNSRLGDDLPKSQRNLV</sequence>
<evidence type="ECO:0000259" key="2">
    <source>
        <dbReference type="PROSITE" id="PS50011"/>
    </source>
</evidence>
<evidence type="ECO:0000313" key="3">
    <source>
        <dbReference type="EMBL" id="KAK0653987.1"/>
    </source>
</evidence>
<proteinExistence type="predicted"/>
<feature type="domain" description="Protein kinase" evidence="2">
    <location>
        <begin position="187"/>
        <end position="587"/>
    </location>
</feature>
<gene>
    <name evidence="3" type="ORF">QBC41DRAFT_61047</name>
</gene>
<dbReference type="Pfam" id="PF00069">
    <property type="entry name" value="Pkinase"/>
    <property type="match status" value="1"/>
</dbReference>
<reference evidence="3" key="1">
    <citation type="submission" date="2023-06" db="EMBL/GenBank/DDBJ databases">
        <title>Genome-scale phylogeny and comparative genomics of the fungal order Sordariales.</title>
        <authorList>
            <consortium name="Lawrence Berkeley National Laboratory"/>
            <person name="Hensen N."/>
            <person name="Bonometti L."/>
            <person name="Westerberg I."/>
            <person name="Brannstrom I.O."/>
            <person name="Guillou S."/>
            <person name="Cros-Aarteil S."/>
            <person name="Calhoun S."/>
            <person name="Haridas S."/>
            <person name="Kuo A."/>
            <person name="Mondo S."/>
            <person name="Pangilinan J."/>
            <person name="Riley R."/>
            <person name="Labutti K."/>
            <person name="Andreopoulos B."/>
            <person name="Lipzen A."/>
            <person name="Chen C."/>
            <person name="Yanf M."/>
            <person name="Daum C."/>
            <person name="Ng V."/>
            <person name="Clum A."/>
            <person name="Steindorff A."/>
            <person name="Ohm R."/>
            <person name="Martin F."/>
            <person name="Silar P."/>
            <person name="Natvig D."/>
            <person name="Lalanne C."/>
            <person name="Gautier V."/>
            <person name="Ament-Velasquez S.L."/>
            <person name="Kruys A."/>
            <person name="Hutchinson M.I."/>
            <person name="Powell A.J."/>
            <person name="Barry K."/>
            <person name="Miller A.N."/>
            <person name="Grigoriev I.V."/>
            <person name="Debuchy R."/>
            <person name="Gladieux P."/>
            <person name="Thoren M.H."/>
            <person name="Johannesson H."/>
        </authorList>
    </citation>
    <scope>NUCLEOTIDE SEQUENCE</scope>
    <source>
        <strain evidence="3">CBS 307.81</strain>
    </source>
</reference>
<feature type="region of interest" description="Disordered" evidence="1">
    <location>
        <begin position="358"/>
        <end position="425"/>
    </location>
</feature>
<dbReference type="EMBL" id="JAULSY010000236">
    <property type="protein sequence ID" value="KAK0653987.1"/>
    <property type="molecule type" value="Genomic_DNA"/>
</dbReference>
<dbReference type="InterPro" id="IPR011009">
    <property type="entry name" value="Kinase-like_dom_sf"/>
</dbReference>
<dbReference type="SMART" id="SM00220">
    <property type="entry name" value="S_TKc"/>
    <property type="match status" value="1"/>
</dbReference>
<dbReference type="SUPFAM" id="SSF56112">
    <property type="entry name" value="Protein kinase-like (PK-like)"/>
    <property type="match status" value="1"/>
</dbReference>
<dbReference type="Proteomes" id="UP001174997">
    <property type="component" value="Unassembled WGS sequence"/>
</dbReference>
<keyword evidence="4" id="KW-1185">Reference proteome</keyword>
<dbReference type="PROSITE" id="PS50011">
    <property type="entry name" value="PROTEIN_KINASE_DOM"/>
    <property type="match status" value="1"/>
</dbReference>
<accession>A0AA39YJZ1</accession>
<keyword evidence="3" id="KW-0418">Kinase</keyword>
<dbReference type="GO" id="GO:0004674">
    <property type="term" value="F:protein serine/threonine kinase activity"/>
    <property type="evidence" value="ECO:0007669"/>
    <property type="project" value="TreeGrafter"/>
</dbReference>
<dbReference type="PANTHER" id="PTHR24359:SF1">
    <property type="entry name" value="INHIBITOR OF NUCLEAR FACTOR KAPPA-B KINASE EPSILON SUBUNIT HOMOLOG 1-RELATED"/>
    <property type="match status" value="1"/>
</dbReference>
<evidence type="ECO:0000313" key="4">
    <source>
        <dbReference type="Proteomes" id="UP001174997"/>
    </source>
</evidence>
<dbReference type="PANTHER" id="PTHR24359">
    <property type="entry name" value="SERINE/THREONINE-PROTEIN KINASE SBK1"/>
    <property type="match status" value="1"/>
</dbReference>
<evidence type="ECO:0000256" key="1">
    <source>
        <dbReference type="SAM" id="MobiDB-lite"/>
    </source>
</evidence>
<feature type="compositionally biased region" description="Basic residues" evidence="1">
    <location>
        <begin position="1"/>
        <end position="11"/>
    </location>
</feature>
<feature type="compositionally biased region" description="Polar residues" evidence="1">
    <location>
        <begin position="370"/>
        <end position="382"/>
    </location>
</feature>
<dbReference type="Gene3D" id="1.10.510.10">
    <property type="entry name" value="Transferase(Phosphotransferase) domain 1"/>
    <property type="match status" value="2"/>
</dbReference>
<keyword evidence="3" id="KW-0808">Transferase</keyword>
<organism evidence="3 4">
    <name type="scientific">Cercophora samala</name>
    <dbReference type="NCBI Taxonomy" id="330535"/>
    <lineage>
        <taxon>Eukaryota</taxon>
        <taxon>Fungi</taxon>
        <taxon>Dikarya</taxon>
        <taxon>Ascomycota</taxon>
        <taxon>Pezizomycotina</taxon>
        <taxon>Sordariomycetes</taxon>
        <taxon>Sordariomycetidae</taxon>
        <taxon>Sordariales</taxon>
        <taxon>Lasiosphaeriaceae</taxon>
        <taxon>Cercophora</taxon>
    </lineage>
</organism>
<dbReference type="AlphaFoldDB" id="A0AA39YJZ1"/>
<dbReference type="GO" id="GO:0005524">
    <property type="term" value="F:ATP binding"/>
    <property type="evidence" value="ECO:0007669"/>
    <property type="project" value="InterPro"/>
</dbReference>
<name>A0AA39YJZ1_9PEZI</name>
<feature type="region of interest" description="Disordered" evidence="1">
    <location>
        <begin position="1"/>
        <end position="22"/>
    </location>
</feature>
<comment type="caution">
    <text evidence="3">The sequence shown here is derived from an EMBL/GenBank/DDBJ whole genome shotgun (WGS) entry which is preliminary data.</text>
</comment>